<reference evidence="13" key="2">
    <citation type="submission" date="2020-01" db="EMBL/GenBank/DDBJ databases">
        <authorList>
            <person name="Korhonen P.K.K."/>
            <person name="Guangxu M.G."/>
            <person name="Wang T.W."/>
            <person name="Stroehlein A.J.S."/>
            <person name="Young N.D."/>
            <person name="Ang C.-S.A."/>
            <person name="Fernando D.W.F."/>
            <person name="Lu H.L."/>
            <person name="Taylor S.T."/>
            <person name="Ehtesham M.E.M."/>
            <person name="Najaraj S.H.N."/>
            <person name="Harsha G.H.G."/>
            <person name="Madugundu A.M."/>
            <person name="Renuse S.R."/>
            <person name="Holt D.H."/>
            <person name="Pandey A.P."/>
            <person name="Papenfuss A.P."/>
            <person name="Gasser R.B.G."/>
            <person name="Fischer K.F."/>
        </authorList>
    </citation>
    <scope>NUCLEOTIDE SEQUENCE</scope>
    <source>
        <strain evidence="13">SSS_KF_BRIS2020</strain>
    </source>
</reference>
<feature type="compositionally biased region" description="Polar residues" evidence="11">
    <location>
        <begin position="1287"/>
        <end position="1299"/>
    </location>
</feature>
<feature type="domain" description="C2H2-type" evidence="12">
    <location>
        <begin position="991"/>
        <end position="1020"/>
    </location>
</feature>
<dbReference type="Pfam" id="PF00096">
    <property type="entry name" value="zf-C2H2"/>
    <property type="match status" value="5"/>
</dbReference>
<feature type="domain" description="C2H2-type" evidence="12">
    <location>
        <begin position="1017"/>
        <end position="1039"/>
    </location>
</feature>
<feature type="region of interest" description="Disordered" evidence="11">
    <location>
        <begin position="600"/>
        <end position="634"/>
    </location>
</feature>
<keyword evidence="8" id="KW-0804">Transcription</keyword>
<accession>A0A834VEW4</accession>
<evidence type="ECO:0000256" key="5">
    <source>
        <dbReference type="ARBA" id="ARBA00022833"/>
    </source>
</evidence>
<evidence type="ECO:0000256" key="4">
    <source>
        <dbReference type="ARBA" id="ARBA00022771"/>
    </source>
</evidence>
<feature type="region of interest" description="Disordered" evidence="11">
    <location>
        <begin position="128"/>
        <end position="160"/>
    </location>
</feature>
<feature type="domain" description="C2H2-type" evidence="12">
    <location>
        <begin position="1044"/>
        <end position="1071"/>
    </location>
</feature>
<evidence type="ECO:0000256" key="8">
    <source>
        <dbReference type="ARBA" id="ARBA00023163"/>
    </source>
</evidence>
<dbReference type="OrthoDB" id="6508620at2759"/>
<keyword evidence="5" id="KW-0862">Zinc</keyword>
<feature type="compositionally biased region" description="Polar residues" evidence="11">
    <location>
        <begin position="514"/>
        <end position="523"/>
    </location>
</feature>
<dbReference type="GO" id="GO:0005694">
    <property type="term" value="C:chromosome"/>
    <property type="evidence" value="ECO:0007669"/>
    <property type="project" value="UniProtKB-ARBA"/>
</dbReference>
<keyword evidence="3" id="KW-0677">Repeat</keyword>
<dbReference type="PROSITE" id="PS00028">
    <property type="entry name" value="ZINC_FINGER_C2H2_1"/>
    <property type="match status" value="8"/>
</dbReference>
<dbReference type="FunFam" id="3.30.160.60:FF:001732">
    <property type="entry name" value="Zgc:162936"/>
    <property type="match status" value="1"/>
</dbReference>
<reference evidence="14" key="3">
    <citation type="submission" date="2022-06" db="UniProtKB">
        <authorList>
            <consortium name="EnsemblMetazoa"/>
        </authorList>
    </citation>
    <scope>IDENTIFICATION</scope>
</reference>
<dbReference type="InterPro" id="IPR050752">
    <property type="entry name" value="C2H2-ZF_domain"/>
</dbReference>
<name>A0A834VEW4_SARSC</name>
<dbReference type="Proteomes" id="UP000070412">
    <property type="component" value="Unassembled WGS sequence"/>
</dbReference>
<evidence type="ECO:0000256" key="2">
    <source>
        <dbReference type="ARBA" id="ARBA00022723"/>
    </source>
</evidence>
<dbReference type="PANTHER" id="PTHR24384:SF189">
    <property type="entry name" value="C2H2-TYPE DOMAIN-CONTAINING PROTEIN-RELATED"/>
    <property type="match status" value="1"/>
</dbReference>
<dbReference type="FunFam" id="3.30.160.60:FF:000100">
    <property type="entry name" value="Zinc finger 45-like"/>
    <property type="match status" value="1"/>
</dbReference>
<keyword evidence="15" id="KW-1185">Reference proteome</keyword>
<feature type="domain" description="C2H2-type" evidence="12">
    <location>
        <begin position="646"/>
        <end position="673"/>
    </location>
</feature>
<dbReference type="GO" id="GO:0000978">
    <property type="term" value="F:RNA polymerase II cis-regulatory region sequence-specific DNA binding"/>
    <property type="evidence" value="ECO:0007669"/>
    <property type="project" value="TreeGrafter"/>
</dbReference>
<evidence type="ECO:0000256" key="6">
    <source>
        <dbReference type="ARBA" id="ARBA00023015"/>
    </source>
</evidence>
<comment type="subcellular location">
    <subcellularLocation>
        <location evidence="1">Nucleus</location>
    </subcellularLocation>
</comment>
<reference evidence="15" key="1">
    <citation type="journal article" date="2020" name="PLoS Negl. Trop. Dis.">
        <title>High-quality nuclear genome for Sarcoptes scabiei-A critical resource for a neglected parasite.</title>
        <authorList>
            <person name="Korhonen P.K."/>
            <person name="Gasser R.B."/>
            <person name="Ma G."/>
            <person name="Wang T."/>
            <person name="Stroehlein A.J."/>
            <person name="Young N.D."/>
            <person name="Ang C.S."/>
            <person name="Fernando D.D."/>
            <person name="Lu H.C."/>
            <person name="Taylor S."/>
            <person name="Reynolds S.L."/>
            <person name="Mofiz E."/>
            <person name="Najaraj S.H."/>
            <person name="Gowda H."/>
            <person name="Madugundu A."/>
            <person name="Renuse S."/>
            <person name="Holt D."/>
            <person name="Pandey A."/>
            <person name="Papenfuss A.T."/>
            <person name="Fischer K."/>
        </authorList>
    </citation>
    <scope>NUCLEOTIDE SEQUENCE [LARGE SCALE GENOMIC DNA]</scope>
</reference>
<dbReference type="Pfam" id="PF13912">
    <property type="entry name" value="zf-C2H2_6"/>
    <property type="match status" value="1"/>
</dbReference>
<evidence type="ECO:0000256" key="7">
    <source>
        <dbReference type="ARBA" id="ARBA00023125"/>
    </source>
</evidence>
<protein>
    <submittedName>
        <fullName evidence="13">Putative zinc finger protein</fullName>
    </submittedName>
</protein>
<evidence type="ECO:0000256" key="3">
    <source>
        <dbReference type="ARBA" id="ARBA00022737"/>
    </source>
</evidence>
<dbReference type="PANTHER" id="PTHR24384">
    <property type="entry name" value="FINGER PUTATIVE TRANSCRIPTION FACTOR FAMILY-RELATED"/>
    <property type="match status" value="1"/>
</dbReference>
<evidence type="ECO:0000256" key="11">
    <source>
        <dbReference type="SAM" id="MobiDB-lite"/>
    </source>
</evidence>
<feature type="domain" description="C2H2-type" evidence="12">
    <location>
        <begin position="1100"/>
        <end position="1131"/>
    </location>
</feature>
<dbReference type="InterPro" id="IPR036236">
    <property type="entry name" value="Znf_C2H2_sf"/>
</dbReference>
<evidence type="ECO:0000256" key="1">
    <source>
        <dbReference type="ARBA" id="ARBA00004123"/>
    </source>
</evidence>
<evidence type="ECO:0000313" key="15">
    <source>
        <dbReference type="Proteomes" id="UP000070412"/>
    </source>
</evidence>
<sequence length="1495" mass="165553">MTSKTVKRINYIKFSSFKLYKLLLMTHFANFEVSIILNSTCTIFFTDEFRNSFLTGLKMSSHLHHHHLMVESNSNHLTNSTNENNGCGGNGQTNVSGRHLTLTLNASQSTHDSHQTNTATMHVMHQSSAISHQQSPLNPQTPTASVGTLISNETPIDSNSETHILSGAIDSHQHNHQQRTLTETDHFRSIMDQQASQSLMQQSNQNQVMLALADHVDDDNDLFECGKCRQHFTLLLNFLQHKKVCNNRKNEKLRNEIAEIELHLGIPSQHHLIHSSSSHHSIGKTLLSSSANSSPLLIQSTNNSPTSMLNVGQNNQLSVDILGHRSHHIHNHLHQQSQSRQSPLNVDALNGASLNVNSILPDSDLLSLTSSLDANMIASIGNSISPSSLLHLQGGDVSSNTDDFAQFVHIDPSTDVSLSDVQQIQPRTVSNVSLFTGVSNNGSILNSIVSSSNSVTTTPMSAINQQQPTLISFMNSIHTSPTSFAPFIQNISTNDAIGSDSTLLKSPFDGDVESASNDNSIGSPSRFLNLPPTSTTPSSIIEHRPNQSCQSVRSTQTSISTNSSENSQTSQSKGVISNVIYHHSRQQSLVQEQNSLTIDESQKKPIIMNGSLPSRTESENPHKPLSTDEKQQQQQLKNIAISIDPFKCNYCDRSYTKSSELASHIPCHTGEKPFQCCVCGKAFGQKNNLRKHILTHKMPKEEHQKAYRTSLDESMKNIPPKSNNTPSVTTSQSLTQAYKTLPESNKVSTSNSMDQTGIVSSSATSRAIKNDTNSTMELSSQQQPIRLNPSETFVYICPLKCGYTSDHLESIRIHCNTQHQNQFADVTLVASNNNQSAQPMIVCGTQEISQQQVDSKTPLNVSTSNKNENVELTSIKSIDQSLEKEKNTAVNSNDIIKPKLNFKIQDKFTCPVPDCGFTSTRETEFKMHCVDHTVADDENTRYQCTDEDCKEVYNNVEAYIKHLQSHDRAICNSGETESHGATESKAKPRTYRCQTCLNRYTTQNALENHKATSSHHFPCPNCKKVFPCERYLRRHLLTHGAGLFVCKYCEKSFKTANYLKVHLIIHTGEKPFACKTCDAAFNRRDKLKRHELCHDPVKRYKCPMNNNGCKREFNRPDKLKAHILTHSGVKPYKCPLCLRSFTRRAHLREHSKTHQEFQIDSVSESKSSQQEKTEVIFKLAESITATKSKPVSQSPIKMVDKTNQIKPINDAIVMDKIKKEDFDDVLPFTQAKDFVCNRSDAMQTENDNESESLISQRIFNQSHLKQQSSPDSKIVANDQNSIILITTSGSSQNPSTISGSVRIDKPSNEAAQSTSSNVTSIVVGSNTSSALPATTTESNTLVSTAAITNSQKLPVTTGTTTIATSTVQNPFHTFILLYSCPSCEAYFFKEDEIKNHKCLVSNSNNNNATNFNDKNDSIVTKVCIQSVPNESLQNQSVSQTILVSVDNDQSNMDNNGNNIISGSNEDSANQVNSNTYVGSALPNLNQISVKSEDIF</sequence>
<dbReference type="InterPro" id="IPR013087">
    <property type="entry name" value="Znf_C2H2_type"/>
</dbReference>
<dbReference type="EMBL" id="WVUK01000056">
    <property type="protein sequence ID" value="KAF7493125.1"/>
    <property type="molecule type" value="Genomic_DNA"/>
</dbReference>
<keyword evidence="2" id="KW-0479">Metal-binding</keyword>
<dbReference type="FunFam" id="3.30.160.60:FF:002343">
    <property type="entry name" value="Zinc finger protein 33A"/>
    <property type="match status" value="1"/>
</dbReference>
<evidence type="ECO:0000313" key="14">
    <source>
        <dbReference type="EnsemblMetazoa" id="KAF7493125.1"/>
    </source>
</evidence>
<feature type="compositionally biased region" description="Polar residues" evidence="11">
    <location>
        <begin position="75"/>
        <end position="85"/>
    </location>
</feature>
<proteinExistence type="predicted"/>
<keyword evidence="4 10" id="KW-0863">Zinc-finger</keyword>
<feature type="compositionally biased region" description="Low complexity" evidence="11">
    <location>
        <begin position="554"/>
        <end position="572"/>
    </location>
</feature>
<dbReference type="SMART" id="SM00355">
    <property type="entry name" value="ZnF_C2H2"/>
    <property type="match status" value="12"/>
</dbReference>
<dbReference type="Gene3D" id="3.30.160.60">
    <property type="entry name" value="Classic Zinc Finger"/>
    <property type="match status" value="7"/>
</dbReference>
<dbReference type="GO" id="GO:0000981">
    <property type="term" value="F:DNA-binding transcription factor activity, RNA polymerase II-specific"/>
    <property type="evidence" value="ECO:0007669"/>
    <property type="project" value="TreeGrafter"/>
</dbReference>
<keyword evidence="6" id="KW-0805">Transcription regulation</keyword>
<evidence type="ECO:0000256" key="9">
    <source>
        <dbReference type="ARBA" id="ARBA00023242"/>
    </source>
</evidence>
<gene>
    <name evidence="13" type="ORF">SSS_3439</name>
</gene>
<feature type="domain" description="C2H2-type" evidence="12">
    <location>
        <begin position="674"/>
        <end position="701"/>
    </location>
</feature>
<dbReference type="GO" id="GO:0008270">
    <property type="term" value="F:zinc ion binding"/>
    <property type="evidence" value="ECO:0007669"/>
    <property type="project" value="UniProtKB-KW"/>
</dbReference>
<feature type="region of interest" description="Disordered" evidence="11">
    <location>
        <begin position="742"/>
        <end position="765"/>
    </location>
</feature>
<evidence type="ECO:0000313" key="13">
    <source>
        <dbReference type="EMBL" id="KAF7493125.1"/>
    </source>
</evidence>
<feature type="region of interest" description="Disordered" evidence="11">
    <location>
        <begin position="508"/>
        <end position="572"/>
    </location>
</feature>
<dbReference type="SUPFAM" id="SSF57667">
    <property type="entry name" value="beta-beta-alpha zinc fingers"/>
    <property type="match status" value="4"/>
</dbReference>
<feature type="region of interest" description="Disordered" evidence="11">
    <location>
        <begin position="75"/>
        <end position="96"/>
    </location>
</feature>
<keyword evidence="7" id="KW-0238">DNA-binding</keyword>
<feature type="domain" description="C2H2-type" evidence="12">
    <location>
        <begin position="1132"/>
        <end position="1154"/>
    </location>
</feature>
<feature type="domain" description="C2H2-type" evidence="12">
    <location>
        <begin position="1072"/>
        <end position="1099"/>
    </location>
</feature>
<dbReference type="PROSITE" id="PS50157">
    <property type="entry name" value="ZINC_FINGER_C2H2_2"/>
    <property type="match status" value="8"/>
</dbReference>
<evidence type="ECO:0000256" key="10">
    <source>
        <dbReference type="PROSITE-ProRule" id="PRU00042"/>
    </source>
</evidence>
<evidence type="ECO:0000259" key="12">
    <source>
        <dbReference type="PROSITE" id="PS50157"/>
    </source>
</evidence>
<feature type="region of interest" description="Disordered" evidence="11">
    <location>
        <begin position="1287"/>
        <end position="1317"/>
    </location>
</feature>
<feature type="compositionally biased region" description="Basic and acidic residues" evidence="11">
    <location>
        <begin position="616"/>
        <end position="631"/>
    </location>
</feature>
<keyword evidence="9" id="KW-0539">Nucleus</keyword>
<dbReference type="EnsemblMetazoa" id="SSS_3439s_mrna">
    <property type="protein sequence ID" value="KAF7493125.1"/>
    <property type="gene ID" value="SSS_3439"/>
</dbReference>
<organism evidence="13">
    <name type="scientific">Sarcoptes scabiei</name>
    <name type="common">Itch mite</name>
    <name type="synonym">Acarus scabiei</name>
    <dbReference type="NCBI Taxonomy" id="52283"/>
    <lineage>
        <taxon>Eukaryota</taxon>
        <taxon>Metazoa</taxon>
        <taxon>Ecdysozoa</taxon>
        <taxon>Arthropoda</taxon>
        <taxon>Chelicerata</taxon>
        <taxon>Arachnida</taxon>
        <taxon>Acari</taxon>
        <taxon>Acariformes</taxon>
        <taxon>Sarcoptiformes</taxon>
        <taxon>Astigmata</taxon>
        <taxon>Psoroptidia</taxon>
        <taxon>Sarcoptoidea</taxon>
        <taxon>Sarcoptidae</taxon>
        <taxon>Sarcoptinae</taxon>
        <taxon>Sarcoptes</taxon>
    </lineage>
</organism>
<dbReference type="GO" id="GO:0045893">
    <property type="term" value="P:positive regulation of DNA-templated transcription"/>
    <property type="evidence" value="ECO:0007669"/>
    <property type="project" value="UniProtKB-ARBA"/>
</dbReference>